<dbReference type="Proteomes" id="UP000006286">
    <property type="component" value="Chromosome"/>
</dbReference>
<dbReference type="InterPro" id="IPR032813">
    <property type="entry name" value="Na_H_antiport_N"/>
</dbReference>
<sequence length="439" mass="45497">MLTNAVVISVLVLMGLSLARLNVVLALVCAALTAGLFSGLPLNDTLNLFTEGLGGGAPIALSYALLGAFAVGIARSGVTEWLAARLIRRLGSTPDPGQLRRLRNLIILVLLGAAVISQNLIPVHIAFIPILVPPLLGVMARLRLDRRLAACVLTFGLITPYMVLPVGFGSLFLYKQLEPSLAQAGLDLAKEQIPQAMLLPAGGMVAGLLLALWRFRKPRDYRPVTLPGEDHQARLSPRTLVVAALALGSAVSLQLLTDSIVLGALAGFLLFTAGGVVPWRESQDAFTQGVKMMSLIGFIMIAANGYAAVVKGSGQVPLLVEAVTGQLNSPGVAAAGLLLLGLFITLGIGSSFSTIPIIATLYVPLCLALGFSPLATAALVGSAAALGDAGSPASDSTLGPTAGLNADGQHDHIRDTVMPTFVFYNLPLLVAGWTAAMVL</sequence>
<keyword evidence="5 6" id="KW-0472">Membrane</keyword>
<feature type="domain" description="Na+/H+ antiporter NhaC-like C-terminal" evidence="7">
    <location>
        <begin position="152"/>
        <end position="433"/>
    </location>
</feature>
<feature type="transmembrane region" description="Helical" evidence="6">
    <location>
        <begin position="329"/>
        <end position="349"/>
    </location>
</feature>
<evidence type="ECO:0000259" key="7">
    <source>
        <dbReference type="Pfam" id="PF03553"/>
    </source>
</evidence>
<keyword evidence="2" id="KW-1003">Cell membrane</keyword>
<feature type="transmembrane region" description="Helical" evidence="6">
    <location>
        <begin position="60"/>
        <end position="83"/>
    </location>
</feature>
<dbReference type="GO" id="GO:0005886">
    <property type="term" value="C:plasma membrane"/>
    <property type="evidence" value="ECO:0007669"/>
    <property type="project" value="UniProtKB-SubCell"/>
</dbReference>
<proteinExistence type="predicted"/>
<dbReference type="STRING" id="930169.B5T_03853"/>
<dbReference type="EMBL" id="CP003466">
    <property type="protein sequence ID" value="AFT72115.1"/>
    <property type="molecule type" value="Genomic_DNA"/>
</dbReference>
<dbReference type="OrthoDB" id="9772446at2"/>
<reference evidence="9 10" key="1">
    <citation type="journal article" date="2012" name="J. Bacteriol.">
        <title>Complete genome sequence of Alcanivorax dieselolei type strain B5.</title>
        <authorList>
            <person name="Lai Q."/>
            <person name="Li W."/>
            <person name="Shao Z."/>
        </authorList>
    </citation>
    <scope>NUCLEOTIDE SEQUENCE [LARGE SCALE GENOMIC DNA]</scope>
    <source>
        <strain evidence="10">DSM 16502 / CGMCC 1.3690 / B-5</strain>
    </source>
</reference>
<evidence type="ECO:0000256" key="5">
    <source>
        <dbReference type="ARBA" id="ARBA00023136"/>
    </source>
</evidence>
<feature type="domain" description="Putative Na+/H+ antiporter N-terminal" evidence="8">
    <location>
        <begin position="4"/>
        <end position="89"/>
    </location>
</feature>
<evidence type="ECO:0000256" key="4">
    <source>
        <dbReference type="ARBA" id="ARBA00022989"/>
    </source>
</evidence>
<feature type="transmembrane region" description="Helical" evidence="6">
    <location>
        <begin position="421"/>
        <end position="438"/>
    </location>
</feature>
<dbReference type="AlphaFoldDB" id="K0CI59"/>
<feature type="transmembrane region" description="Helical" evidence="6">
    <location>
        <begin position="21"/>
        <end position="40"/>
    </location>
</feature>
<feature type="transmembrane region" description="Helical" evidence="6">
    <location>
        <begin position="235"/>
        <end position="253"/>
    </location>
</feature>
<evidence type="ECO:0000256" key="2">
    <source>
        <dbReference type="ARBA" id="ARBA00022475"/>
    </source>
</evidence>
<keyword evidence="3 6" id="KW-0812">Transmembrane</keyword>
<feature type="transmembrane region" description="Helical" evidence="6">
    <location>
        <begin position="259"/>
        <end position="277"/>
    </location>
</feature>
<keyword evidence="4 6" id="KW-1133">Transmembrane helix</keyword>
<dbReference type="RefSeq" id="WP_014996166.1">
    <property type="nucleotide sequence ID" value="NC_018691.1"/>
</dbReference>
<dbReference type="InterPro" id="IPR052576">
    <property type="entry name" value="AA_Transporter-Related"/>
</dbReference>
<evidence type="ECO:0000256" key="3">
    <source>
        <dbReference type="ARBA" id="ARBA00022692"/>
    </source>
</evidence>
<evidence type="ECO:0000313" key="9">
    <source>
        <dbReference type="EMBL" id="AFT72115.1"/>
    </source>
</evidence>
<feature type="transmembrane region" description="Helical" evidence="6">
    <location>
        <begin position="127"/>
        <end position="144"/>
    </location>
</feature>
<protein>
    <submittedName>
        <fullName evidence="9">Citrate transporter superfamily</fullName>
    </submittedName>
</protein>
<feature type="transmembrane region" description="Helical" evidence="6">
    <location>
        <begin position="151"/>
        <end position="173"/>
    </location>
</feature>
<keyword evidence="10" id="KW-1185">Reference proteome</keyword>
<dbReference type="eggNOG" id="COG2056">
    <property type="taxonomic scope" value="Bacteria"/>
</dbReference>
<dbReference type="HOGENOM" id="CLU_037927_0_0_6"/>
<feature type="transmembrane region" description="Helical" evidence="6">
    <location>
        <begin position="289"/>
        <end position="309"/>
    </location>
</feature>
<name>K0CI59_ALCDB</name>
<evidence type="ECO:0000256" key="6">
    <source>
        <dbReference type="SAM" id="Phobius"/>
    </source>
</evidence>
<dbReference type="PANTHER" id="PTHR37821">
    <property type="entry name" value="AMINO ACID TRANSPORTER YUIF-RELATED"/>
    <property type="match status" value="1"/>
</dbReference>
<evidence type="ECO:0000259" key="8">
    <source>
        <dbReference type="Pfam" id="PF13726"/>
    </source>
</evidence>
<dbReference type="Pfam" id="PF03553">
    <property type="entry name" value="Na_H_antiporter"/>
    <property type="match status" value="1"/>
</dbReference>
<evidence type="ECO:0000313" key="10">
    <source>
        <dbReference type="Proteomes" id="UP000006286"/>
    </source>
</evidence>
<feature type="transmembrane region" description="Helical" evidence="6">
    <location>
        <begin position="361"/>
        <end position="386"/>
    </location>
</feature>
<evidence type="ECO:0000256" key="1">
    <source>
        <dbReference type="ARBA" id="ARBA00004651"/>
    </source>
</evidence>
<dbReference type="PATRIC" id="fig|930169.3.peg.3808"/>
<dbReference type="PANTHER" id="PTHR37821:SF1">
    <property type="entry name" value="AMINO ACID TRANSPORTER YUIF-RELATED"/>
    <property type="match status" value="1"/>
</dbReference>
<feature type="transmembrane region" description="Helical" evidence="6">
    <location>
        <begin position="193"/>
        <end position="215"/>
    </location>
</feature>
<organism evidence="9 10">
    <name type="scientific">Alcanivorax dieselolei (strain DSM 16502 / CGMCC 1.3690 / MCCC 1A00001 / B-5)</name>
    <name type="common">Alloalcanivorax dieselolei</name>
    <dbReference type="NCBI Taxonomy" id="930169"/>
    <lineage>
        <taxon>Bacteria</taxon>
        <taxon>Pseudomonadati</taxon>
        <taxon>Pseudomonadota</taxon>
        <taxon>Gammaproteobacteria</taxon>
        <taxon>Oceanospirillales</taxon>
        <taxon>Alcanivoracaceae</taxon>
        <taxon>Alloalcanivorax</taxon>
    </lineage>
</organism>
<feature type="transmembrane region" description="Helical" evidence="6">
    <location>
        <begin position="104"/>
        <end position="121"/>
    </location>
</feature>
<gene>
    <name evidence="9" type="ordered locus">B5T_03853</name>
</gene>
<dbReference type="KEGG" id="adi:B5T_03853"/>
<dbReference type="Pfam" id="PF13726">
    <property type="entry name" value="Na_H_antiport_2"/>
    <property type="match status" value="1"/>
</dbReference>
<dbReference type="InterPro" id="IPR018461">
    <property type="entry name" value="Na/H_Antiport_NhaC-like_C"/>
</dbReference>
<accession>K0CI59</accession>
<comment type="subcellular location">
    <subcellularLocation>
        <location evidence="1">Cell membrane</location>
        <topology evidence="1">Multi-pass membrane protein</topology>
    </subcellularLocation>
</comment>